<accession>A0A942DZZ2</accession>
<evidence type="ECO:0000256" key="3">
    <source>
        <dbReference type="ARBA" id="ARBA00023163"/>
    </source>
</evidence>
<dbReference type="SUPFAM" id="SSF48008">
    <property type="entry name" value="GntR ligand-binding domain-like"/>
    <property type="match status" value="1"/>
</dbReference>
<dbReference type="Gene3D" id="1.10.10.10">
    <property type="entry name" value="Winged helix-like DNA-binding domain superfamily/Winged helix DNA-binding domain"/>
    <property type="match status" value="1"/>
</dbReference>
<dbReference type="Gene3D" id="1.20.120.530">
    <property type="entry name" value="GntR ligand-binding domain-like"/>
    <property type="match status" value="1"/>
</dbReference>
<reference evidence="5" key="1">
    <citation type="submission" date="2021-04" db="EMBL/GenBank/DDBJ databases">
        <title>Pseudaminobacter soli sp. nov., isolated from paddy soil contaminated by heavy metals.</title>
        <authorList>
            <person name="Zhang K."/>
        </authorList>
    </citation>
    <scope>NUCLEOTIDE SEQUENCE</scope>
    <source>
        <strain evidence="5">19-2017</strain>
    </source>
</reference>
<evidence type="ECO:0000313" key="5">
    <source>
        <dbReference type="EMBL" id="MBS3648491.1"/>
    </source>
</evidence>
<dbReference type="InterPro" id="IPR000524">
    <property type="entry name" value="Tscrpt_reg_HTH_GntR"/>
</dbReference>
<dbReference type="InterPro" id="IPR008920">
    <property type="entry name" value="TF_FadR/GntR_C"/>
</dbReference>
<dbReference type="InterPro" id="IPR011711">
    <property type="entry name" value="GntR_C"/>
</dbReference>
<protein>
    <submittedName>
        <fullName evidence="5">GntR family transcriptional regulator</fullName>
    </submittedName>
</protein>
<dbReference type="CDD" id="cd07377">
    <property type="entry name" value="WHTH_GntR"/>
    <property type="match status" value="1"/>
</dbReference>
<dbReference type="Pfam" id="PF07729">
    <property type="entry name" value="FCD"/>
    <property type="match status" value="1"/>
</dbReference>
<dbReference type="InterPro" id="IPR036388">
    <property type="entry name" value="WH-like_DNA-bd_sf"/>
</dbReference>
<evidence type="ECO:0000256" key="2">
    <source>
        <dbReference type="ARBA" id="ARBA00023125"/>
    </source>
</evidence>
<evidence type="ECO:0000256" key="1">
    <source>
        <dbReference type="ARBA" id="ARBA00023015"/>
    </source>
</evidence>
<keyword evidence="6" id="KW-1185">Reference proteome</keyword>
<feature type="domain" description="HTH gntR-type" evidence="4">
    <location>
        <begin position="9"/>
        <end position="76"/>
    </location>
</feature>
<evidence type="ECO:0000259" key="4">
    <source>
        <dbReference type="PROSITE" id="PS50949"/>
    </source>
</evidence>
<keyword evidence="3" id="KW-0804">Transcription</keyword>
<dbReference type="AlphaFoldDB" id="A0A942DZZ2"/>
<dbReference type="SMART" id="SM00345">
    <property type="entry name" value="HTH_GNTR"/>
    <property type="match status" value="1"/>
</dbReference>
<dbReference type="Proteomes" id="UP000680348">
    <property type="component" value="Unassembled WGS sequence"/>
</dbReference>
<dbReference type="PROSITE" id="PS50949">
    <property type="entry name" value="HTH_GNTR"/>
    <property type="match status" value="1"/>
</dbReference>
<dbReference type="SUPFAM" id="SSF46785">
    <property type="entry name" value="Winged helix' DNA-binding domain"/>
    <property type="match status" value="1"/>
</dbReference>
<dbReference type="SMART" id="SM00895">
    <property type="entry name" value="FCD"/>
    <property type="match status" value="1"/>
</dbReference>
<evidence type="ECO:0000313" key="6">
    <source>
        <dbReference type="Proteomes" id="UP000680348"/>
    </source>
</evidence>
<dbReference type="PRINTS" id="PR00035">
    <property type="entry name" value="HTHGNTR"/>
</dbReference>
<dbReference type="GO" id="GO:0003700">
    <property type="term" value="F:DNA-binding transcription factor activity"/>
    <property type="evidence" value="ECO:0007669"/>
    <property type="project" value="InterPro"/>
</dbReference>
<dbReference type="InterPro" id="IPR036390">
    <property type="entry name" value="WH_DNA-bd_sf"/>
</dbReference>
<dbReference type="EMBL" id="JAGWCR010000003">
    <property type="protein sequence ID" value="MBS3648491.1"/>
    <property type="molecule type" value="Genomic_DNA"/>
</dbReference>
<dbReference type="PANTHER" id="PTHR43537:SF45">
    <property type="entry name" value="GNTR FAMILY REGULATORY PROTEIN"/>
    <property type="match status" value="1"/>
</dbReference>
<name>A0A942DZZ2_9HYPH</name>
<organism evidence="5 6">
    <name type="scientific">Pseudaminobacter soli</name>
    <name type="common">ex Zhang et al. 2022</name>
    <dbReference type="NCBI Taxonomy" id="2831468"/>
    <lineage>
        <taxon>Bacteria</taxon>
        <taxon>Pseudomonadati</taxon>
        <taxon>Pseudomonadota</taxon>
        <taxon>Alphaproteobacteria</taxon>
        <taxon>Hyphomicrobiales</taxon>
        <taxon>Phyllobacteriaceae</taxon>
        <taxon>Pseudaminobacter</taxon>
    </lineage>
</organism>
<sequence>MTEIGITGASVGARTFDILLDQILTFRLKPNELVSEKAMSEALGISRTPVREALARLAGLGLIDIYPQRGSMVAPLRIADLEKSQFLRESLEVGLIKRAVESPRRDELIRALKGELAIQETFASISDDRRFYKSDELFHQHIAAHAGFPGIWADISAAKLHMDRFRFLSFPRLDSMSVVLGQHRRIVEALEAADALEAENAMRSHLRRIFEVLDVVKERYPEYFESRTGPRHDAGDHSAERAPS</sequence>
<comment type="caution">
    <text evidence="5">The sequence shown here is derived from an EMBL/GenBank/DDBJ whole genome shotgun (WGS) entry which is preliminary data.</text>
</comment>
<dbReference type="Pfam" id="PF00392">
    <property type="entry name" value="GntR"/>
    <property type="match status" value="1"/>
</dbReference>
<proteinExistence type="predicted"/>
<gene>
    <name evidence="5" type="ORF">KEU06_07600</name>
</gene>
<dbReference type="GO" id="GO:0003677">
    <property type="term" value="F:DNA binding"/>
    <property type="evidence" value="ECO:0007669"/>
    <property type="project" value="UniProtKB-KW"/>
</dbReference>
<keyword evidence="1" id="KW-0805">Transcription regulation</keyword>
<dbReference type="RefSeq" id="WP_188254037.1">
    <property type="nucleotide sequence ID" value="NZ_JABVCF010000003.1"/>
</dbReference>
<dbReference type="PANTHER" id="PTHR43537">
    <property type="entry name" value="TRANSCRIPTIONAL REGULATOR, GNTR FAMILY"/>
    <property type="match status" value="1"/>
</dbReference>
<keyword evidence="2" id="KW-0238">DNA-binding</keyword>